<keyword evidence="2" id="KW-1133">Transmembrane helix</keyword>
<feature type="transmembrane region" description="Helical" evidence="2">
    <location>
        <begin position="23"/>
        <end position="43"/>
    </location>
</feature>
<dbReference type="EMBL" id="MHIY01000013">
    <property type="protein sequence ID" value="OGY59874.1"/>
    <property type="molecule type" value="Genomic_DNA"/>
</dbReference>
<reference evidence="3 4" key="1">
    <citation type="journal article" date="2016" name="Nat. Commun.">
        <title>Thousands of microbial genomes shed light on interconnected biogeochemical processes in an aquifer system.</title>
        <authorList>
            <person name="Anantharaman K."/>
            <person name="Brown C.T."/>
            <person name="Hug L.A."/>
            <person name="Sharon I."/>
            <person name="Castelle C.J."/>
            <person name="Probst A.J."/>
            <person name="Thomas B.C."/>
            <person name="Singh A."/>
            <person name="Wilkins M.J."/>
            <person name="Karaoz U."/>
            <person name="Brodie E.L."/>
            <person name="Williams K.H."/>
            <person name="Hubbard S.S."/>
            <person name="Banfield J.F."/>
        </authorList>
    </citation>
    <scope>NUCLEOTIDE SEQUENCE [LARGE SCALE GENOMIC DNA]</scope>
</reference>
<protein>
    <recommendedName>
        <fullName evidence="5">PilN domain-containing protein</fullName>
    </recommendedName>
</protein>
<organism evidence="3 4">
    <name type="scientific">Candidatus Colwellbacteria bacterium RIFCSPLOWO2_01_FULL_48_10</name>
    <dbReference type="NCBI Taxonomy" id="1797690"/>
    <lineage>
        <taxon>Bacteria</taxon>
        <taxon>Candidatus Colwelliibacteriota</taxon>
    </lineage>
</organism>
<keyword evidence="2" id="KW-0472">Membrane</keyword>
<dbReference type="Proteomes" id="UP000178744">
    <property type="component" value="Unassembled WGS sequence"/>
</dbReference>
<proteinExistence type="predicted"/>
<evidence type="ECO:0000313" key="4">
    <source>
        <dbReference type="Proteomes" id="UP000178744"/>
    </source>
</evidence>
<evidence type="ECO:0000313" key="3">
    <source>
        <dbReference type="EMBL" id="OGY59874.1"/>
    </source>
</evidence>
<evidence type="ECO:0008006" key="5">
    <source>
        <dbReference type="Google" id="ProtNLM"/>
    </source>
</evidence>
<gene>
    <name evidence="3" type="ORF">A3B23_00010</name>
</gene>
<accession>A0A1G1Z5S1</accession>
<feature type="region of interest" description="Disordered" evidence="1">
    <location>
        <begin position="188"/>
        <end position="218"/>
    </location>
</feature>
<evidence type="ECO:0000256" key="2">
    <source>
        <dbReference type="SAM" id="Phobius"/>
    </source>
</evidence>
<keyword evidence="2" id="KW-0812">Transmembrane</keyword>
<name>A0A1G1Z5S1_9BACT</name>
<sequence>MNFQDTNAAKQFAEAGQGPGLSWRLFIFLLVVFSILVMSYVGLNVGYRSYLNESIASLSVEIKNSAERLALTEKKDLIGFYSQITNLKGLLDSHLFGSKVFAFLESSTNFRTVYTTVNLSVPERQLTIDGLTASYDTLVQQLLHWEQSKDVERLILEENSLSSDLIKFRARVTLRPGFFALSESDLGVSPSLKAPGEEEEINGSDEVVPATDVQPANN</sequence>
<evidence type="ECO:0000256" key="1">
    <source>
        <dbReference type="SAM" id="MobiDB-lite"/>
    </source>
</evidence>
<dbReference type="STRING" id="1797690.A3B23_00010"/>
<dbReference type="AlphaFoldDB" id="A0A1G1Z5S1"/>
<comment type="caution">
    <text evidence="3">The sequence shown here is derived from an EMBL/GenBank/DDBJ whole genome shotgun (WGS) entry which is preliminary data.</text>
</comment>